<dbReference type="KEGG" id="xcb:XC_0129"/>
<feature type="transmembrane region" description="Helical" evidence="1">
    <location>
        <begin position="41"/>
        <end position="61"/>
    </location>
</feature>
<reference evidence="2 3" key="1">
    <citation type="journal article" date="2005" name="Genome Res.">
        <title>Comparative and functional genomic analyses of the pathogenicity of phytopathogen Xanthomonas campestris pv. campestris.</title>
        <authorList>
            <person name="Qian W."/>
            <person name="Jia Y."/>
            <person name="Ren S.X."/>
            <person name="He Y.Q."/>
            <person name="Feng J.X."/>
            <person name="Lu L.F."/>
            <person name="Sun Q."/>
            <person name="Ying G."/>
            <person name="Tang D.J."/>
            <person name="Tang H."/>
            <person name="Wu W."/>
            <person name="Hao P."/>
            <person name="Wang L."/>
            <person name="Jiang B.L."/>
            <person name="Zeng S."/>
            <person name="Gu W.Y."/>
            <person name="Lu G."/>
            <person name="Rong L."/>
            <person name="Tian Y."/>
            <person name="Yao Z."/>
            <person name="Fu G."/>
            <person name="Chen B."/>
            <person name="Fang R."/>
            <person name="Qiang B."/>
            <person name="Chen Z."/>
            <person name="Zhao G.P."/>
            <person name="Tang J.L."/>
            <person name="He C."/>
        </authorList>
    </citation>
    <scope>NUCLEOTIDE SEQUENCE [LARGE SCALE GENOMIC DNA]</scope>
    <source>
        <strain evidence="2 3">8004</strain>
    </source>
</reference>
<keyword evidence="1" id="KW-0812">Transmembrane</keyword>
<evidence type="ECO:0000313" key="3">
    <source>
        <dbReference type="Proteomes" id="UP000000420"/>
    </source>
</evidence>
<keyword evidence="1" id="KW-1133">Transmembrane helix</keyword>
<evidence type="ECO:0000256" key="1">
    <source>
        <dbReference type="SAM" id="Phobius"/>
    </source>
</evidence>
<accession>A0A0H2X3X4</accession>
<dbReference type="EMBL" id="CP000050">
    <property type="protein sequence ID" value="AAY47220.1"/>
    <property type="molecule type" value="Genomic_DNA"/>
</dbReference>
<proteinExistence type="predicted"/>
<dbReference type="AlphaFoldDB" id="A0A0H2X3X4"/>
<evidence type="ECO:0000313" key="2">
    <source>
        <dbReference type="EMBL" id="AAY47220.1"/>
    </source>
</evidence>
<feature type="transmembrane region" description="Helical" evidence="1">
    <location>
        <begin position="68"/>
        <end position="85"/>
    </location>
</feature>
<feature type="transmembrane region" description="Helical" evidence="1">
    <location>
        <begin position="97"/>
        <end position="114"/>
    </location>
</feature>
<name>A0A0H2X3X4_XANC8</name>
<gene>
    <name evidence="2" type="ordered locus">XC_0129</name>
</gene>
<organism evidence="2 3">
    <name type="scientific">Xanthomonas campestris pv. campestris (strain 8004)</name>
    <dbReference type="NCBI Taxonomy" id="314565"/>
    <lineage>
        <taxon>Bacteria</taxon>
        <taxon>Pseudomonadati</taxon>
        <taxon>Pseudomonadota</taxon>
        <taxon>Gammaproteobacteria</taxon>
        <taxon>Lysobacterales</taxon>
        <taxon>Lysobacteraceae</taxon>
        <taxon>Xanthomonas</taxon>
    </lineage>
</organism>
<keyword evidence="1" id="KW-0472">Membrane</keyword>
<sequence>MRYQKLLKLLAGLAGVMLAATGALLVALVTAGQVREGQTGALISGIGFLVMAAPALATPFSLRAAKRLLMLTLCCLAALAIWLSFWPKEGVMPTLQLRIAVLAFPALLILRMLLARHRKVTKLSADS</sequence>
<dbReference type="RefSeq" id="WP_011269458.1">
    <property type="nucleotide sequence ID" value="NC_007086.1"/>
</dbReference>
<dbReference type="Proteomes" id="UP000000420">
    <property type="component" value="Chromosome"/>
</dbReference>
<protein>
    <submittedName>
        <fullName evidence="2">Uncharacterized protein</fullName>
    </submittedName>
</protein>
<dbReference type="HOGENOM" id="CLU_1991326_0_0_6"/>